<proteinExistence type="predicted"/>
<keyword evidence="1" id="KW-0812">Transmembrane</keyword>
<accession>A0ABX2DAJ7</accession>
<feature type="transmembrane region" description="Helical" evidence="1">
    <location>
        <begin position="23"/>
        <end position="46"/>
    </location>
</feature>
<sequence length="49" mass="5989">MFLSQKSFTIFLYHKMLLFWRCLIYKLAATTDKNIILFTFFLTIFIKMS</sequence>
<gene>
    <name evidence="2" type="ORF">E5S67_06400</name>
</gene>
<keyword evidence="1" id="KW-0472">Membrane</keyword>
<protein>
    <submittedName>
        <fullName evidence="2">Uncharacterized protein</fullName>
    </submittedName>
</protein>
<evidence type="ECO:0000313" key="3">
    <source>
        <dbReference type="Proteomes" id="UP000702425"/>
    </source>
</evidence>
<comment type="caution">
    <text evidence="2">The sequence shown here is derived from an EMBL/GenBank/DDBJ whole genome shotgun (WGS) entry which is preliminary data.</text>
</comment>
<evidence type="ECO:0000313" key="2">
    <source>
        <dbReference type="EMBL" id="NQE38615.1"/>
    </source>
</evidence>
<dbReference type="EMBL" id="SRRZ01000279">
    <property type="protein sequence ID" value="NQE38615.1"/>
    <property type="molecule type" value="Genomic_DNA"/>
</dbReference>
<evidence type="ECO:0000256" key="1">
    <source>
        <dbReference type="SAM" id="Phobius"/>
    </source>
</evidence>
<dbReference type="Proteomes" id="UP000702425">
    <property type="component" value="Unassembled WGS sequence"/>
</dbReference>
<keyword evidence="1" id="KW-1133">Transmembrane helix</keyword>
<name>A0ABX2DAJ7_9CYAN</name>
<keyword evidence="3" id="KW-1185">Reference proteome</keyword>
<reference evidence="2 3" key="1">
    <citation type="journal article" date="2020" name="Sci. Rep.">
        <title>A novel cyanobacterial geosmin producer, revising GeoA distribution and dispersion patterns in Bacteria.</title>
        <authorList>
            <person name="Churro C."/>
            <person name="Semedo-Aguiar A.P."/>
            <person name="Silva A.D."/>
            <person name="Pereira-Leal J.B."/>
            <person name="Leite R.B."/>
        </authorList>
    </citation>
    <scope>NUCLEOTIDE SEQUENCE [LARGE SCALE GENOMIC DNA]</scope>
    <source>
        <strain evidence="2 3">IPMA8</strain>
    </source>
</reference>
<organism evidence="2 3">
    <name type="scientific">Microcoleus asticus IPMA8</name>
    <dbReference type="NCBI Taxonomy" id="2563858"/>
    <lineage>
        <taxon>Bacteria</taxon>
        <taxon>Bacillati</taxon>
        <taxon>Cyanobacteriota</taxon>
        <taxon>Cyanophyceae</taxon>
        <taxon>Oscillatoriophycideae</taxon>
        <taxon>Oscillatoriales</taxon>
        <taxon>Microcoleaceae</taxon>
        <taxon>Microcoleus</taxon>
        <taxon>Microcoleus asticus</taxon>
    </lineage>
</organism>